<name>A0A644SW15_9ZZZZ</name>
<accession>A0A644SW15</accession>
<evidence type="ECO:0000313" key="2">
    <source>
        <dbReference type="EMBL" id="MPL58457.1"/>
    </source>
</evidence>
<organism evidence="2">
    <name type="scientific">bioreactor metagenome</name>
    <dbReference type="NCBI Taxonomy" id="1076179"/>
    <lineage>
        <taxon>unclassified sequences</taxon>
        <taxon>metagenomes</taxon>
        <taxon>ecological metagenomes</taxon>
    </lineage>
</organism>
<evidence type="ECO:0000259" key="1">
    <source>
        <dbReference type="SMART" id="SM00849"/>
    </source>
</evidence>
<proteinExistence type="predicted"/>
<dbReference type="Gene3D" id="3.60.15.10">
    <property type="entry name" value="Ribonuclease Z/Hydroxyacylglutathione hydrolase-like"/>
    <property type="match status" value="1"/>
</dbReference>
<dbReference type="PANTHER" id="PTHR47619">
    <property type="entry name" value="METALLO-HYDROLASE YYCJ-RELATED"/>
    <property type="match status" value="1"/>
</dbReference>
<dbReference type="SMART" id="SM00849">
    <property type="entry name" value="Lactamase_B"/>
    <property type="match status" value="1"/>
</dbReference>
<gene>
    <name evidence="2" type="primary">yycJ_1</name>
    <name evidence="2" type="ORF">SDC9_03990</name>
</gene>
<dbReference type="InterPro" id="IPR036866">
    <property type="entry name" value="RibonucZ/Hydroxyglut_hydro"/>
</dbReference>
<dbReference type="PANTHER" id="PTHR47619:SF1">
    <property type="entry name" value="EXODEOXYRIBONUCLEASE WALJ"/>
    <property type="match status" value="1"/>
</dbReference>
<sequence length="264" mass="29090">MQVHVLASGSTGNAVFLNFGETKILVDAGISTRRIKQGLAAIGTDIANLDAVLVTHEHRDHVSGLATLTKKYRVPVYASHATLEAMYCRSVMPEECCCTLDVSLDIGAVKIEPFSISHDAADPVGFNLFKDNIKCSVATDLGFATDSVKKALSLSDVMVLEANHDVDMLQNGSYPWYLKKRILSNRGHLSNNDAGWLLARLARRNRTKVMLAHLSQENNRPDLAETTVSAILEEQQCRQDIELMMTYPDRIASVNLNEEGENCD</sequence>
<dbReference type="InterPro" id="IPR001279">
    <property type="entry name" value="Metallo-B-lactamas"/>
</dbReference>
<comment type="caution">
    <text evidence="2">The sequence shown here is derived from an EMBL/GenBank/DDBJ whole genome shotgun (WGS) entry which is preliminary data.</text>
</comment>
<dbReference type="Pfam" id="PF12706">
    <property type="entry name" value="Lactamase_B_2"/>
    <property type="match status" value="1"/>
</dbReference>
<dbReference type="InterPro" id="IPR052533">
    <property type="entry name" value="WalJ/YycJ-like"/>
</dbReference>
<dbReference type="AlphaFoldDB" id="A0A644SW15"/>
<feature type="domain" description="Metallo-beta-lactamase" evidence="1">
    <location>
        <begin position="11"/>
        <end position="188"/>
    </location>
</feature>
<dbReference type="EC" id="3.-.-.-" evidence="2"/>
<protein>
    <submittedName>
        <fullName evidence="2">Putative metallo-hydrolase YycJ</fullName>
        <ecNumber evidence="2">3.-.-.-</ecNumber>
    </submittedName>
</protein>
<reference evidence="2" key="1">
    <citation type="submission" date="2019-08" db="EMBL/GenBank/DDBJ databases">
        <authorList>
            <person name="Kucharzyk K."/>
            <person name="Murdoch R.W."/>
            <person name="Higgins S."/>
            <person name="Loffler F."/>
        </authorList>
    </citation>
    <scope>NUCLEOTIDE SEQUENCE</scope>
</reference>
<dbReference type="EMBL" id="VSSQ01000007">
    <property type="protein sequence ID" value="MPL58457.1"/>
    <property type="molecule type" value="Genomic_DNA"/>
</dbReference>
<dbReference type="SUPFAM" id="SSF56281">
    <property type="entry name" value="Metallo-hydrolase/oxidoreductase"/>
    <property type="match status" value="1"/>
</dbReference>
<dbReference type="GO" id="GO:0016787">
    <property type="term" value="F:hydrolase activity"/>
    <property type="evidence" value="ECO:0007669"/>
    <property type="project" value="UniProtKB-KW"/>
</dbReference>
<keyword evidence="2" id="KW-0378">Hydrolase</keyword>